<dbReference type="GO" id="GO:0019843">
    <property type="term" value="F:rRNA binding"/>
    <property type="evidence" value="ECO:0007669"/>
    <property type="project" value="UniProtKB-UniRule"/>
</dbReference>
<comment type="subunit">
    <text evidence="6">Part of the 50S ribosomal subunit.</text>
</comment>
<evidence type="ECO:0000256" key="1">
    <source>
        <dbReference type="ARBA" id="ARBA00009356"/>
    </source>
</evidence>
<dbReference type="Pfam" id="PF00347">
    <property type="entry name" value="Ribosomal_L6"/>
    <property type="match status" value="2"/>
</dbReference>
<evidence type="ECO:0000256" key="2">
    <source>
        <dbReference type="ARBA" id="ARBA00022730"/>
    </source>
</evidence>
<dbReference type="GO" id="GO:0002181">
    <property type="term" value="P:cytoplasmic translation"/>
    <property type="evidence" value="ECO:0007669"/>
    <property type="project" value="TreeGrafter"/>
</dbReference>
<keyword evidence="11" id="KW-1185">Reference proteome</keyword>
<feature type="domain" description="Large ribosomal subunit protein uL6 alpha-beta" evidence="9">
    <location>
        <begin position="11"/>
        <end position="82"/>
    </location>
</feature>
<dbReference type="RefSeq" id="WP_047763788.1">
    <property type="nucleotide sequence ID" value="NZ_LAQL01000005.1"/>
</dbReference>
<keyword evidence="5 6" id="KW-0687">Ribonucleoprotein</keyword>
<dbReference type="PIRSF" id="PIRSF002162">
    <property type="entry name" value="Ribosomal_L6"/>
    <property type="match status" value="1"/>
</dbReference>
<gene>
    <name evidence="6" type="primary">rplF</name>
    <name evidence="10" type="ORF">WH96_08830</name>
</gene>
<dbReference type="OrthoDB" id="9805007at2"/>
<feature type="domain" description="Large ribosomal subunit protein uL6 alpha-beta" evidence="9">
    <location>
        <begin position="91"/>
        <end position="164"/>
    </location>
</feature>
<dbReference type="HAMAP" id="MF_01365_B">
    <property type="entry name" value="Ribosomal_uL6_B"/>
    <property type="match status" value="1"/>
</dbReference>
<dbReference type="PANTHER" id="PTHR11655">
    <property type="entry name" value="60S/50S RIBOSOMAL PROTEIN L6/L9"/>
    <property type="match status" value="1"/>
</dbReference>
<dbReference type="PANTHER" id="PTHR11655:SF14">
    <property type="entry name" value="LARGE RIBOSOMAL SUBUNIT PROTEIN UL6M"/>
    <property type="match status" value="1"/>
</dbReference>
<dbReference type="NCBIfam" id="TIGR03654">
    <property type="entry name" value="L6_bact"/>
    <property type="match status" value="1"/>
</dbReference>
<keyword evidence="4 6" id="KW-0689">Ribosomal protein</keyword>
<dbReference type="GO" id="GO:0003735">
    <property type="term" value="F:structural constituent of ribosome"/>
    <property type="evidence" value="ECO:0007669"/>
    <property type="project" value="UniProtKB-UniRule"/>
</dbReference>
<evidence type="ECO:0000256" key="3">
    <source>
        <dbReference type="ARBA" id="ARBA00022884"/>
    </source>
</evidence>
<comment type="caution">
    <text evidence="10">The sequence shown here is derived from an EMBL/GenBank/DDBJ whole genome shotgun (WGS) entry which is preliminary data.</text>
</comment>
<dbReference type="PATRIC" id="fig|1489064.4.peg.3035"/>
<comment type="similarity">
    <text evidence="1 6 7">Belongs to the universal ribosomal protein uL6 family.</text>
</comment>
<dbReference type="STRING" id="1489064.WH96_08830"/>
<dbReference type="InterPro" id="IPR019906">
    <property type="entry name" value="Ribosomal_uL6_bac-type"/>
</dbReference>
<comment type="function">
    <text evidence="6 8">This protein binds to the 23S rRNA, and is important in its secondary structure. It is located near the subunit interface in the base of the L7/L12 stalk, and near the tRNA binding site of the peptidyltransferase center.</text>
</comment>
<dbReference type="AlphaFoldDB" id="A0A0H2MGB2"/>
<dbReference type="InterPro" id="IPR002358">
    <property type="entry name" value="Ribosomal_uL6_CS"/>
</dbReference>
<organism evidence="10 11">
    <name type="scientific">Kiloniella spongiae</name>
    <dbReference type="NCBI Taxonomy" id="1489064"/>
    <lineage>
        <taxon>Bacteria</taxon>
        <taxon>Pseudomonadati</taxon>
        <taxon>Pseudomonadota</taxon>
        <taxon>Alphaproteobacteria</taxon>
        <taxon>Rhodospirillales</taxon>
        <taxon>Kiloniellaceae</taxon>
        <taxon>Kiloniella</taxon>
    </lineage>
</organism>
<dbReference type="SUPFAM" id="SSF56053">
    <property type="entry name" value="Ribosomal protein L6"/>
    <property type="match status" value="2"/>
</dbReference>
<name>A0A0H2MGB2_9PROT</name>
<evidence type="ECO:0000259" key="9">
    <source>
        <dbReference type="Pfam" id="PF00347"/>
    </source>
</evidence>
<evidence type="ECO:0000256" key="7">
    <source>
        <dbReference type="RuleBase" id="RU003869"/>
    </source>
</evidence>
<proteinExistence type="inferred from homology"/>
<evidence type="ECO:0000256" key="5">
    <source>
        <dbReference type="ARBA" id="ARBA00023274"/>
    </source>
</evidence>
<evidence type="ECO:0000313" key="10">
    <source>
        <dbReference type="EMBL" id="KLN61241.1"/>
    </source>
</evidence>
<evidence type="ECO:0000256" key="4">
    <source>
        <dbReference type="ARBA" id="ARBA00022980"/>
    </source>
</evidence>
<keyword evidence="2 6" id="KW-0699">rRNA-binding</keyword>
<evidence type="ECO:0000256" key="8">
    <source>
        <dbReference type="RuleBase" id="RU003870"/>
    </source>
</evidence>
<protein>
    <recommendedName>
        <fullName evidence="6">Large ribosomal subunit protein uL6</fullName>
    </recommendedName>
</protein>
<keyword evidence="3 6" id="KW-0694">RNA-binding</keyword>
<dbReference type="Proteomes" id="UP000035444">
    <property type="component" value="Unassembled WGS sequence"/>
</dbReference>
<accession>A0A0H2MGB2</accession>
<sequence length="177" mass="18974">MSRVGKNPVEVPSGVELKIDGNVVSAKGKLGELSFAATDDVTFSLDEGKVTVTPANDSKRARSMWGTARSRVQNLVTGVSEGYTKNLEINGVGYRAAVQGNTLNLQLGYSHDVLFPIPEGITIKCEKPTAVAVSGIDKQKVGQVAAVIRGYRPPEPYKGKGVKYADEVILRKEGKKK</sequence>
<dbReference type="Gene3D" id="3.90.930.12">
    <property type="entry name" value="Ribosomal protein L6, alpha-beta domain"/>
    <property type="match status" value="2"/>
</dbReference>
<evidence type="ECO:0000256" key="6">
    <source>
        <dbReference type="HAMAP-Rule" id="MF_01365"/>
    </source>
</evidence>
<dbReference type="InterPro" id="IPR000702">
    <property type="entry name" value="Ribosomal_uL6-like"/>
</dbReference>
<dbReference type="FunFam" id="3.90.930.12:FF:000001">
    <property type="entry name" value="50S ribosomal protein L6"/>
    <property type="match status" value="1"/>
</dbReference>
<dbReference type="InterPro" id="IPR020040">
    <property type="entry name" value="Ribosomal_uL6_a/b-dom"/>
</dbReference>
<dbReference type="InterPro" id="IPR036789">
    <property type="entry name" value="Ribosomal_uL6-like_a/b-dom_sf"/>
</dbReference>
<dbReference type="PROSITE" id="PS00525">
    <property type="entry name" value="RIBOSOMAL_L6_1"/>
    <property type="match status" value="1"/>
</dbReference>
<dbReference type="GO" id="GO:0022625">
    <property type="term" value="C:cytosolic large ribosomal subunit"/>
    <property type="evidence" value="ECO:0007669"/>
    <property type="project" value="UniProtKB-UniRule"/>
</dbReference>
<evidence type="ECO:0000313" key="11">
    <source>
        <dbReference type="Proteomes" id="UP000035444"/>
    </source>
</evidence>
<dbReference type="FunFam" id="3.90.930.12:FF:000002">
    <property type="entry name" value="50S ribosomal protein L6"/>
    <property type="match status" value="1"/>
</dbReference>
<dbReference type="PRINTS" id="PR00059">
    <property type="entry name" value="RIBOSOMALL6"/>
</dbReference>
<reference evidence="10 11" key="1">
    <citation type="submission" date="2015-03" db="EMBL/GenBank/DDBJ databases">
        <title>Genome Sequence of Kiloniella spongiae MEBiC09566, isolated from a marine sponge.</title>
        <authorList>
            <person name="Shao Z."/>
            <person name="Wang L."/>
            <person name="Li X."/>
        </authorList>
    </citation>
    <scope>NUCLEOTIDE SEQUENCE [LARGE SCALE GENOMIC DNA]</scope>
    <source>
        <strain evidence="10 11">MEBiC09566</strain>
    </source>
</reference>
<dbReference type="EMBL" id="LAQL01000005">
    <property type="protein sequence ID" value="KLN61241.1"/>
    <property type="molecule type" value="Genomic_DNA"/>
</dbReference>